<gene>
    <name evidence="2" type="ORF">J2I46_32155</name>
</gene>
<evidence type="ECO:0000313" key="3">
    <source>
        <dbReference type="Proteomes" id="UP000664628"/>
    </source>
</evidence>
<dbReference type="RefSeq" id="WP_207333221.1">
    <property type="nucleotide sequence ID" value="NZ_JAFMYW010000028.1"/>
</dbReference>
<dbReference type="EMBL" id="JAFMYW010000028">
    <property type="protein sequence ID" value="MBO0953269.1"/>
    <property type="molecule type" value="Genomic_DNA"/>
</dbReference>
<keyword evidence="1" id="KW-0812">Transmembrane</keyword>
<accession>A0ABS3JTC9</accession>
<organism evidence="2 3">
    <name type="scientific">Fibrella forsythiae</name>
    <dbReference type="NCBI Taxonomy" id="2817061"/>
    <lineage>
        <taxon>Bacteria</taxon>
        <taxon>Pseudomonadati</taxon>
        <taxon>Bacteroidota</taxon>
        <taxon>Cytophagia</taxon>
        <taxon>Cytophagales</taxon>
        <taxon>Spirosomataceae</taxon>
        <taxon>Fibrella</taxon>
    </lineage>
</organism>
<evidence type="ECO:0000313" key="2">
    <source>
        <dbReference type="EMBL" id="MBO0953269.1"/>
    </source>
</evidence>
<comment type="caution">
    <text evidence="2">The sequence shown here is derived from an EMBL/GenBank/DDBJ whole genome shotgun (WGS) entry which is preliminary data.</text>
</comment>
<sequence length="139" mass="15373">MPNLNFDGLASALATVGVTVVLIVLVKKFGNVPRGSTGPELNLLTYGALWDIINTAMKGEEYWKNMEYTTPALDPYKSYVLGGLTLLNFIFTAWNFKIAHRIETTSSLNTLPRIGLAALSNILGIFSLVLYLVFKTVWE</sequence>
<keyword evidence="1" id="KW-0472">Membrane</keyword>
<dbReference type="Proteomes" id="UP000664628">
    <property type="component" value="Unassembled WGS sequence"/>
</dbReference>
<protein>
    <submittedName>
        <fullName evidence="2">Uncharacterized protein</fullName>
    </submittedName>
</protein>
<proteinExistence type="predicted"/>
<reference evidence="2 3" key="1">
    <citation type="submission" date="2021-03" db="EMBL/GenBank/DDBJ databases">
        <title>Fibrella sp. HMF5405 genome sequencing and assembly.</title>
        <authorList>
            <person name="Kang H."/>
            <person name="Kim H."/>
            <person name="Bae S."/>
            <person name="Joh K."/>
        </authorList>
    </citation>
    <scope>NUCLEOTIDE SEQUENCE [LARGE SCALE GENOMIC DNA]</scope>
    <source>
        <strain evidence="2 3">HMF5405</strain>
    </source>
</reference>
<evidence type="ECO:0000256" key="1">
    <source>
        <dbReference type="SAM" id="Phobius"/>
    </source>
</evidence>
<feature type="transmembrane region" description="Helical" evidence="1">
    <location>
        <begin position="76"/>
        <end position="94"/>
    </location>
</feature>
<keyword evidence="3" id="KW-1185">Reference proteome</keyword>
<keyword evidence="1" id="KW-1133">Transmembrane helix</keyword>
<feature type="transmembrane region" description="Helical" evidence="1">
    <location>
        <begin position="114"/>
        <end position="134"/>
    </location>
</feature>
<feature type="transmembrane region" description="Helical" evidence="1">
    <location>
        <begin position="6"/>
        <end position="26"/>
    </location>
</feature>
<name>A0ABS3JTC9_9BACT</name>